<dbReference type="Proteomes" id="UP000190911">
    <property type="component" value="Chromosome I"/>
</dbReference>
<keyword evidence="2" id="KW-1185">Reference proteome</keyword>
<dbReference type="STRING" id="29571.SAMN05878437_1832"/>
<evidence type="ECO:0000313" key="2">
    <source>
        <dbReference type="Proteomes" id="UP000190911"/>
    </source>
</evidence>
<organism evidence="1 2">
    <name type="scientific">Vreelandella subglaciescola</name>
    <dbReference type="NCBI Taxonomy" id="29571"/>
    <lineage>
        <taxon>Bacteria</taxon>
        <taxon>Pseudomonadati</taxon>
        <taxon>Pseudomonadota</taxon>
        <taxon>Gammaproteobacteria</taxon>
        <taxon>Oceanospirillales</taxon>
        <taxon>Halomonadaceae</taxon>
        <taxon>Vreelandella</taxon>
    </lineage>
</organism>
<reference evidence="1 2" key="1">
    <citation type="submission" date="2016-11" db="EMBL/GenBank/DDBJ databases">
        <authorList>
            <person name="Jaros S."/>
            <person name="Januszkiewicz K."/>
            <person name="Wedrychowicz H."/>
        </authorList>
    </citation>
    <scope>NUCLEOTIDE SEQUENCE [LARGE SCALE GENOMIC DNA]</scope>
    <source>
        <strain evidence="1 2">ACAM 12</strain>
    </source>
</reference>
<accession>A0A1M7H153</accession>
<gene>
    <name evidence="1" type="ORF">SAMN05878437_1832</name>
</gene>
<evidence type="ECO:0000313" key="1">
    <source>
        <dbReference type="EMBL" id="SHM22093.1"/>
    </source>
</evidence>
<name>A0A1M7H153_9GAMM</name>
<proteinExistence type="predicted"/>
<dbReference type="AlphaFoldDB" id="A0A1M7H153"/>
<dbReference type="InParanoid" id="A0A1M7H153"/>
<protein>
    <submittedName>
        <fullName evidence="1">Uncharacterized protein</fullName>
    </submittedName>
</protein>
<sequence length="55" mass="6141">MDGTQILTLGLGLEAPWILKEQHLDTAVSPHPALFTGLRQKRRWRAVSLVESICS</sequence>
<dbReference type="EMBL" id="LT670847">
    <property type="protein sequence ID" value="SHM22093.1"/>
    <property type="molecule type" value="Genomic_DNA"/>
</dbReference>